<evidence type="ECO:0000313" key="2">
    <source>
        <dbReference type="EMBL" id="GFD43588.1"/>
    </source>
</evidence>
<proteinExistence type="predicted"/>
<feature type="non-terminal residue" evidence="2">
    <location>
        <position position="1"/>
    </location>
</feature>
<gene>
    <name evidence="2" type="ORF">Tci_915557</name>
</gene>
<feature type="region of interest" description="Disordered" evidence="1">
    <location>
        <begin position="26"/>
        <end position="88"/>
    </location>
</feature>
<dbReference type="AlphaFoldDB" id="A0A699WCZ6"/>
<dbReference type="EMBL" id="BKCJ011600970">
    <property type="protein sequence ID" value="GFD43588.1"/>
    <property type="molecule type" value="Genomic_DNA"/>
</dbReference>
<name>A0A699WCZ6_TANCI</name>
<protein>
    <submittedName>
        <fullName evidence="2">Uncharacterized protein</fullName>
    </submittedName>
</protein>
<accession>A0A699WCZ6</accession>
<feature type="compositionally biased region" description="Basic and acidic residues" evidence="1">
    <location>
        <begin position="73"/>
        <end position="84"/>
    </location>
</feature>
<organism evidence="2">
    <name type="scientific">Tanacetum cinerariifolium</name>
    <name type="common">Dalmatian daisy</name>
    <name type="synonym">Chrysanthemum cinerariifolium</name>
    <dbReference type="NCBI Taxonomy" id="118510"/>
    <lineage>
        <taxon>Eukaryota</taxon>
        <taxon>Viridiplantae</taxon>
        <taxon>Streptophyta</taxon>
        <taxon>Embryophyta</taxon>
        <taxon>Tracheophyta</taxon>
        <taxon>Spermatophyta</taxon>
        <taxon>Magnoliopsida</taxon>
        <taxon>eudicotyledons</taxon>
        <taxon>Gunneridae</taxon>
        <taxon>Pentapetalae</taxon>
        <taxon>asterids</taxon>
        <taxon>campanulids</taxon>
        <taxon>Asterales</taxon>
        <taxon>Asteraceae</taxon>
        <taxon>Asteroideae</taxon>
        <taxon>Anthemideae</taxon>
        <taxon>Anthemidinae</taxon>
        <taxon>Tanacetum</taxon>
    </lineage>
</organism>
<feature type="compositionally biased region" description="Acidic residues" evidence="1">
    <location>
        <begin position="57"/>
        <end position="72"/>
    </location>
</feature>
<reference evidence="2" key="1">
    <citation type="journal article" date="2019" name="Sci. Rep.">
        <title>Draft genome of Tanacetum cinerariifolium, the natural source of mosquito coil.</title>
        <authorList>
            <person name="Yamashiro T."/>
            <person name="Shiraishi A."/>
            <person name="Satake H."/>
            <person name="Nakayama K."/>
        </authorList>
    </citation>
    <scope>NUCLEOTIDE SEQUENCE</scope>
</reference>
<evidence type="ECO:0000256" key="1">
    <source>
        <dbReference type="SAM" id="MobiDB-lite"/>
    </source>
</evidence>
<sequence>EVALSEAEHVKLANKRSKKDFHMYHASGSGAGVRPEVPYVPKYASKSDEESSTFSQDVDDADEETDVNDDSEETKFVNDGDDLTHPNLSTYKADYKEEEEKEEEKKMMIKCLLIKECTYHQTI</sequence>
<feature type="non-terminal residue" evidence="2">
    <location>
        <position position="123"/>
    </location>
</feature>
<comment type="caution">
    <text evidence="2">The sequence shown here is derived from an EMBL/GenBank/DDBJ whole genome shotgun (WGS) entry which is preliminary data.</text>
</comment>